<evidence type="ECO:0000256" key="2">
    <source>
        <dbReference type="ARBA" id="ARBA00007322"/>
    </source>
</evidence>
<organism evidence="7">
    <name type="scientific">Eremomyces bilateralis CBS 781.70</name>
    <dbReference type="NCBI Taxonomy" id="1392243"/>
    <lineage>
        <taxon>Eukaryota</taxon>
        <taxon>Fungi</taxon>
        <taxon>Dikarya</taxon>
        <taxon>Ascomycota</taxon>
        <taxon>Pezizomycotina</taxon>
        <taxon>Dothideomycetes</taxon>
        <taxon>Dothideomycetes incertae sedis</taxon>
        <taxon>Eremomycetales</taxon>
        <taxon>Eremomycetaceae</taxon>
        <taxon>Eremomyces</taxon>
    </lineage>
</organism>
<dbReference type="RefSeq" id="XP_033533438.1">
    <property type="nucleotide sequence ID" value="XM_033683046.1"/>
</dbReference>
<keyword evidence="3 6" id="KW-0812">Transmembrane</keyword>
<evidence type="ECO:0008006" key="10">
    <source>
        <dbReference type="Google" id="ProtNLM"/>
    </source>
</evidence>
<keyword evidence="5 6" id="KW-0472">Membrane</keyword>
<dbReference type="InterPro" id="IPR051645">
    <property type="entry name" value="PER33/POM33_regulator"/>
</dbReference>
<dbReference type="AlphaFoldDB" id="A0A6G1G119"/>
<feature type="transmembrane region" description="Helical" evidence="6">
    <location>
        <begin position="103"/>
        <end position="126"/>
    </location>
</feature>
<feature type="transmembrane region" description="Helical" evidence="6">
    <location>
        <begin position="190"/>
        <end position="215"/>
    </location>
</feature>
<dbReference type="GO" id="GO:0005783">
    <property type="term" value="C:endoplasmic reticulum"/>
    <property type="evidence" value="ECO:0007669"/>
    <property type="project" value="TreeGrafter"/>
</dbReference>
<reference evidence="9" key="3">
    <citation type="submission" date="2025-04" db="UniProtKB">
        <authorList>
            <consortium name="RefSeq"/>
        </authorList>
    </citation>
    <scope>IDENTIFICATION</scope>
    <source>
        <strain evidence="9">CBS 781.70</strain>
    </source>
</reference>
<keyword evidence="4 6" id="KW-1133">Transmembrane helix</keyword>
<sequence>MAPSSPNEPLQARILNLAQSLQFGWFVGHAILLLSVLRYGFSYLTFNSASRWARFSYRTAFLSAVATYVIVVYKSAKAKAKREAQNKGSIQPLSFAFDENVHYLVWAVVLLFTRQVPLALLPFAIYSTFHVATYTRSQLLPVVFPSKAPTPAASGAAPRSEPPGYSALGNFIKAYYDPSMATVALLEIALIFRLAFSALLFVRLSWVTLIVYLLFFRMRYSQSQYIREGLAHIGARVDALVANQGTPPVARQVWEQTRGVLAKVVDVTDVRRYVSGPQAPKKEK</sequence>
<comment type="similarity">
    <text evidence="2">Belongs to the PER33/POM33 family.</text>
</comment>
<dbReference type="GeneID" id="54423616"/>
<dbReference type="GO" id="GO:0071786">
    <property type="term" value="P:endoplasmic reticulum tubular network organization"/>
    <property type="evidence" value="ECO:0007669"/>
    <property type="project" value="TreeGrafter"/>
</dbReference>
<evidence type="ECO:0000256" key="4">
    <source>
        <dbReference type="ARBA" id="ARBA00022989"/>
    </source>
</evidence>
<dbReference type="GO" id="GO:0016020">
    <property type="term" value="C:membrane"/>
    <property type="evidence" value="ECO:0007669"/>
    <property type="project" value="UniProtKB-SubCell"/>
</dbReference>
<evidence type="ECO:0000313" key="7">
    <source>
        <dbReference type="EMBL" id="KAF1811807.1"/>
    </source>
</evidence>
<dbReference type="PANTHER" id="PTHR12703:SF4">
    <property type="entry name" value="TRANSMEMBRANE PROTEIN 33"/>
    <property type="match status" value="1"/>
</dbReference>
<evidence type="ECO:0000256" key="5">
    <source>
        <dbReference type="ARBA" id="ARBA00023136"/>
    </source>
</evidence>
<reference evidence="7 9" key="1">
    <citation type="submission" date="2020-01" db="EMBL/GenBank/DDBJ databases">
        <authorList>
            <consortium name="DOE Joint Genome Institute"/>
            <person name="Haridas S."/>
            <person name="Albert R."/>
            <person name="Binder M."/>
            <person name="Bloem J."/>
            <person name="Labutti K."/>
            <person name="Salamov A."/>
            <person name="Andreopoulos B."/>
            <person name="Baker S.E."/>
            <person name="Barry K."/>
            <person name="Bills G."/>
            <person name="Bluhm B.H."/>
            <person name="Cannon C."/>
            <person name="Castanera R."/>
            <person name="Culley D.E."/>
            <person name="Daum C."/>
            <person name="Ezra D."/>
            <person name="Gonzalez J.B."/>
            <person name="Henrissat B."/>
            <person name="Kuo A."/>
            <person name="Liang C."/>
            <person name="Lipzen A."/>
            <person name="Lutzoni F."/>
            <person name="Magnuson J."/>
            <person name="Mondo S."/>
            <person name="Nolan M."/>
            <person name="Ohm R."/>
            <person name="Pangilinan J."/>
            <person name="Park H.-J."/>
            <person name="Ramirez L."/>
            <person name="Alfaro M."/>
            <person name="Sun H."/>
            <person name="Tritt A."/>
            <person name="Yoshinaga Y."/>
            <person name="Zwiers L.-H."/>
            <person name="Turgeon B.G."/>
            <person name="Goodwin S.B."/>
            <person name="Spatafora J.W."/>
            <person name="Crous P.W."/>
            <person name="Grigoriev I.V."/>
        </authorList>
    </citation>
    <scope>NUCLEOTIDE SEQUENCE</scope>
    <source>
        <strain evidence="7 9">CBS 781.70</strain>
    </source>
</reference>
<dbReference type="Proteomes" id="UP000504638">
    <property type="component" value="Unplaced"/>
</dbReference>
<evidence type="ECO:0000313" key="8">
    <source>
        <dbReference type="Proteomes" id="UP000504638"/>
    </source>
</evidence>
<gene>
    <name evidence="7 9" type="ORF">P152DRAFT_51930</name>
</gene>
<comment type="subcellular location">
    <subcellularLocation>
        <location evidence="1">Membrane</location>
        <topology evidence="1">Multi-pass membrane protein</topology>
    </subcellularLocation>
</comment>
<evidence type="ECO:0000256" key="6">
    <source>
        <dbReference type="SAM" id="Phobius"/>
    </source>
</evidence>
<feature type="transmembrane region" description="Helical" evidence="6">
    <location>
        <begin position="23"/>
        <end position="43"/>
    </location>
</feature>
<reference evidence="9" key="2">
    <citation type="submission" date="2020-04" db="EMBL/GenBank/DDBJ databases">
        <authorList>
            <consortium name="NCBI Genome Project"/>
        </authorList>
    </citation>
    <scope>NUCLEOTIDE SEQUENCE</scope>
    <source>
        <strain evidence="9">CBS 781.70</strain>
    </source>
</reference>
<name>A0A6G1G119_9PEZI</name>
<feature type="transmembrane region" description="Helical" evidence="6">
    <location>
        <begin position="55"/>
        <end position="73"/>
    </location>
</feature>
<dbReference type="EMBL" id="ML975160">
    <property type="protein sequence ID" value="KAF1811807.1"/>
    <property type="molecule type" value="Genomic_DNA"/>
</dbReference>
<proteinExistence type="inferred from homology"/>
<dbReference type="OrthoDB" id="5581259at2759"/>
<evidence type="ECO:0000256" key="1">
    <source>
        <dbReference type="ARBA" id="ARBA00004141"/>
    </source>
</evidence>
<dbReference type="InterPro" id="IPR005344">
    <property type="entry name" value="TMEM33/Pom33"/>
</dbReference>
<keyword evidence="8" id="KW-1185">Reference proteome</keyword>
<dbReference type="PANTHER" id="PTHR12703">
    <property type="entry name" value="TRANSMEMBRANE PROTEIN 33"/>
    <property type="match status" value="1"/>
</dbReference>
<protein>
    <recommendedName>
        <fullName evidence="10">Endoplasmic reticulum protein</fullName>
    </recommendedName>
</protein>
<accession>A0A6G1G119</accession>
<dbReference type="Pfam" id="PF03661">
    <property type="entry name" value="TMEM33_Pom33"/>
    <property type="match status" value="1"/>
</dbReference>
<evidence type="ECO:0000256" key="3">
    <source>
        <dbReference type="ARBA" id="ARBA00022692"/>
    </source>
</evidence>
<dbReference type="GO" id="GO:0061024">
    <property type="term" value="P:membrane organization"/>
    <property type="evidence" value="ECO:0007669"/>
    <property type="project" value="TreeGrafter"/>
</dbReference>
<evidence type="ECO:0000313" key="9">
    <source>
        <dbReference type="RefSeq" id="XP_033533438.1"/>
    </source>
</evidence>